<evidence type="ECO:0000256" key="1">
    <source>
        <dbReference type="SAM" id="Phobius"/>
    </source>
</evidence>
<keyword evidence="1" id="KW-0472">Membrane</keyword>
<proteinExistence type="predicted"/>
<dbReference type="AlphaFoldDB" id="A0A2G1VTM3"/>
<dbReference type="OrthoDB" id="963379at2"/>
<protein>
    <recommendedName>
        <fullName evidence="4">DUF3098 domain-containing protein</fullName>
    </recommendedName>
</protein>
<accession>A0A2G1VTM3</accession>
<dbReference type="RefSeq" id="WP_099645631.1">
    <property type="nucleotide sequence ID" value="NZ_KZ319289.1"/>
</dbReference>
<feature type="transmembrane region" description="Helical" evidence="1">
    <location>
        <begin position="64"/>
        <end position="82"/>
    </location>
</feature>
<dbReference type="EMBL" id="NQXA01000003">
    <property type="protein sequence ID" value="PHQ29789.1"/>
    <property type="molecule type" value="Genomic_DNA"/>
</dbReference>
<evidence type="ECO:0000313" key="3">
    <source>
        <dbReference type="Proteomes" id="UP000229433"/>
    </source>
</evidence>
<keyword evidence="3" id="KW-1185">Reference proteome</keyword>
<evidence type="ECO:0000313" key="2">
    <source>
        <dbReference type="EMBL" id="PHQ29789.1"/>
    </source>
</evidence>
<sequence length="101" mass="11383">MGEQKRKKQNELHRSSFIFKKKNYQVMLIGLGVIALGFILMSGGGSDDPNVFNPEIYNWRRIRLAPALVLIGFGIEVYAILLNPDAKKESSQTFPKDKGTK</sequence>
<feature type="transmembrane region" description="Helical" evidence="1">
    <location>
        <begin position="24"/>
        <end position="44"/>
    </location>
</feature>
<dbReference type="Proteomes" id="UP000229433">
    <property type="component" value="Unassembled WGS sequence"/>
</dbReference>
<evidence type="ECO:0008006" key="4">
    <source>
        <dbReference type="Google" id="ProtNLM"/>
    </source>
</evidence>
<dbReference type="Pfam" id="PF11297">
    <property type="entry name" value="DUF3098"/>
    <property type="match status" value="1"/>
</dbReference>
<gene>
    <name evidence="2" type="ORF">CJ305_07400</name>
</gene>
<organism evidence="2 3">
    <name type="scientific">Leeuwenhoekiella nanhaiensis</name>
    <dbReference type="NCBI Taxonomy" id="1655491"/>
    <lineage>
        <taxon>Bacteria</taxon>
        <taxon>Pseudomonadati</taxon>
        <taxon>Bacteroidota</taxon>
        <taxon>Flavobacteriia</taxon>
        <taxon>Flavobacteriales</taxon>
        <taxon>Flavobacteriaceae</taxon>
        <taxon>Leeuwenhoekiella</taxon>
    </lineage>
</organism>
<keyword evidence="1" id="KW-1133">Transmembrane helix</keyword>
<reference evidence="2 3" key="1">
    <citation type="submission" date="2017-08" db="EMBL/GenBank/DDBJ databases">
        <title>The whole genome shortgun sequences of strain Leeuwenhoekiella nanhaiensis G18 from the South China Sea.</title>
        <authorList>
            <person name="Liu Q."/>
        </authorList>
    </citation>
    <scope>NUCLEOTIDE SEQUENCE [LARGE SCALE GENOMIC DNA]</scope>
    <source>
        <strain evidence="2 3">G18</strain>
    </source>
</reference>
<comment type="caution">
    <text evidence="2">The sequence shown here is derived from an EMBL/GenBank/DDBJ whole genome shotgun (WGS) entry which is preliminary data.</text>
</comment>
<name>A0A2G1VTM3_9FLAO</name>
<keyword evidence="1" id="KW-0812">Transmembrane</keyword>
<dbReference type="InterPro" id="IPR021448">
    <property type="entry name" value="DUF3098"/>
</dbReference>